<proteinExistence type="predicted"/>
<keyword evidence="2" id="KW-1185">Reference proteome</keyword>
<dbReference type="EMBL" id="CP036426">
    <property type="protein sequence ID" value="QDV35065.1"/>
    <property type="molecule type" value="Genomic_DNA"/>
</dbReference>
<gene>
    <name evidence="1" type="ORF">ElP_29670</name>
</gene>
<evidence type="ECO:0008006" key="3">
    <source>
        <dbReference type="Google" id="ProtNLM"/>
    </source>
</evidence>
<protein>
    <recommendedName>
        <fullName evidence="3">KAP family P-loop domain protein</fullName>
    </recommendedName>
</protein>
<evidence type="ECO:0000313" key="1">
    <source>
        <dbReference type="EMBL" id="QDV35065.1"/>
    </source>
</evidence>
<evidence type="ECO:0000313" key="2">
    <source>
        <dbReference type="Proteomes" id="UP000317835"/>
    </source>
</evidence>
<dbReference type="OrthoDB" id="100386at2"/>
<organism evidence="1 2">
    <name type="scientific">Tautonia plasticadhaerens</name>
    <dbReference type="NCBI Taxonomy" id="2527974"/>
    <lineage>
        <taxon>Bacteria</taxon>
        <taxon>Pseudomonadati</taxon>
        <taxon>Planctomycetota</taxon>
        <taxon>Planctomycetia</taxon>
        <taxon>Isosphaerales</taxon>
        <taxon>Isosphaeraceae</taxon>
        <taxon>Tautonia</taxon>
    </lineage>
</organism>
<dbReference type="Gene3D" id="3.40.50.300">
    <property type="entry name" value="P-loop containing nucleotide triphosphate hydrolases"/>
    <property type="match status" value="1"/>
</dbReference>
<accession>A0A518H2K6</accession>
<name>A0A518H2K6_9BACT</name>
<dbReference type="KEGG" id="tpla:ElP_29670"/>
<dbReference type="SUPFAM" id="SSF52540">
    <property type="entry name" value="P-loop containing nucleoside triphosphate hydrolases"/>
    <property type="match status" value="1"/>
</dbReference>
<dbReference type="AlphaFoldDB" id="A0A518H2K6"/>
<reference evidence="1 2" key="1">
    <citation type="submission" date="2019-02" db="EMBL/GenBank/DDBJ databases">
        <title>Deep-cultivation of Planctomycetes and their phenomic and genomic characterization uncovers novel biology.</title>
        <authorList>
            <person name="Wiegand S."/>
            <person name="Jogler M."/>
            <person name="Boedeker C."/>
            <person name="Pinto D."/>
            <person name="Vollmers J."/>
            <person name="Rivas-Marin E."/>
            <person name="Kohn T."/>
            <person name="Peeters S.H."/>
            <person name="Heuer A."/>
            <person name="Rast P."/>
            <person name="Oberbeckmann S."/>
            <person name="Bunk B."/>
            <person name="Jeske O."/>
            <person name="Meyerdierks A."/>
            <person name="Storesund J.E."/>
            <person name="Kallscheuer N."/>
            <person name="Luecker S."/>
            <person name="Lage O.M."/>
            <person name="Pohl T."/>
            <person name="Merkel B.J."/>
            <person name="Hornburger P."/>
            <person name="Mueller R.-W."/>
            <person name="Bruemmer F."/>
            <person name="Labrenz M."/>
            <person name="Spormann A.M."/>
            <person name="Op den Camp H."/>
            <person name="Overmann J."/>
            <person name="Amann R."/>
            <person name="Jetten M.S.M."/>
            <person name="Mascher T."/>
            <person name="Medema M.H."/>
            <person name="Devos D.P."/>
            <person name="Kaster A.-K."/>
            <person name="Ovreas L."/>
            <person name="Rohde M."/>
            <person name="Galperin M.Y."/>
            <person name="Jogler C."/>
        </authorList>
    </citation>
    <scope>NUCLEOTIDE SEQUENCE [LARGE SCALE GENOMIC DNA]</scope>
    <source>
        <strain evidence="1 2">ElP</strain>
    </source>
</reference>
<dbReference type="NCBIfam" id="NF047389">
    <property type="entry name" value="ATPase_Sll1717"/>
    <property type="match status" value="1"/>
</dbReference>
<dbReference type="Proteomes" id="UP000317835">
    <property type="component" value="Chromosome"/>
</dbReference>
<dbReference type="InterPro" id="IPR027417">
    <property type="entry name" value="P-loop_NTPase"/>
</dbReference>
<dbReference type="InterPro" id="IPR059206">
    <property type="entry name" value="Sll1717-like"/>
</dbReference>
<sequence>MVPARPSGSFKFRKNSTIGAAAAENDRHFLENCYIDTGDLDVLTDQTIAKCIVVGRTGSGKTALLLRLKETQPNVIEFSPFNLTVEFVSNSQVIRLFTEAGVNMDPFYKLLWRHVFTVELIKKIHGITDRRSQGVFFDLMKKTWSDEKKEQYDFLLKHGDSFWKEADERVKETTKKTETELKAALGGILGSAIDIGASRRWTDEQKAEIRAQGQEVVSRTKLKDLNRMFDLIKMELAEAAKYTYFIVIDDLDQQWADDSIRYKLIYALIETMQEFHHKVKNVKIAICLRTDLIERIIKQIKGAGYQEEKIRSLFLDLTWTGDQLTEMLDARINQLVRDSYTLATITHRELLPKLSRKVNDNAALEYMIERTLMRPRDLITFFNFCIGYAVGRPDITKTMLLGAEGDYSKDRRRSLEQEWKADYPDLKEFIDLFKKRPPQFRLGELTKDDLDDFVVKYTTQRTHPEGGLGHLAYQYYNEVIGDSVFRISMVSILYSIGFLGIKTDSYTSMQYVGLGQGSLDKEDISDDSLCAVHKMYWRSLGIHDRGGDRR</sequence>
<dbReference type="RefSeq" id="WP_145270396.1">
    <property type="nucleotide sequence ID" value="NZ_CP036426.1"/>
</dbReference>